<feature type="binding site" evidence="6">
    <location>
        <position position="40"/>
    </location>
    <ligand>
        <name>ATP</name>
        <dbReference type="ChEBI" id="CHEBI:30616"/>
    </ligand>
</feature>
<evidence type="ECO:0000256" key="3">
    <source>
        <dbReference type="ARBA" id="ARBA00022741"/>
    </source>
</evidence>
<dbReference type="CDD" id="cd14014">
    <property type="entry name" value="STKc_PknB_like"/>
    <property type="match status" value="2"/>
</dbReference>
<dbReference type="Pfam" id="PF00069">
    <property type="entry name" value="Pkinase"/>
    <property type="match status" value="2"/>
</dbReference>
<evidence type="ECO:0000256" key="5">
    <source>
        <dbReference type="ARBA" id="ARBA00022840"/>
    </source>
</evidence>
<keyword evidence="5 6" id="KW-0067">ATP-binding</keyword>
<evidence type="ECO:0000256" key="6">
    <source>
        <dbReference type="PROSITE-ProRule" id="PRU10141"/>
    </source>
</evidence>
<dbReference type="Proteomes" id="UP000214646">
    <property type="component" value="Unassembled WGS sequence"/>
</dbReference>
<evidence type="ECO:0000256" key="4">
    <source>
        <dbReference type="ARBA" id="ARBA00022777"/>
    </source>
</evidence>
<dbReference type="InterPro" id="IPR030616">
    <property type="entry name" value="Aur-like"/>
</dbReference>
<feature type="domain" description="Protein kinase" evidence="8">
    <location>
        <begin position="11"/>
        <end position="299"/>
    </location>
</feature>
<keyword evidence="2" id="KW-0808">Transferase</keyword>
<gene>
    <name evidence="9" type="ORF">FRUB_01222</name>
</gene>
<dbReference type="EMBL" id="NIDE01000001">
    <property type="protein sequence ID" value="OWK47523.1"/>
    <property type="molecule type" value="Genomic_DNA"/>
</dbReference>
<dbReference type="AlphaFoldDB" id="A0A225E2Q6"/>
<organism evidence="9 10">
    <name type="scientific">Fimbriiglobus ruber</name>
    <dbReference type="NCBI Taxonomy" id="1908690"/>
    <lineage>
        <taxon>Bacteria</taxon>
        <taxon>Pseudomonadati</taxon>
        <taxon>Planctomycetota</taxon>
        <taxon>Planctomycetia</taxon>
        <taxon>Gemmatales</taxon>
        <taxon>Gemmataceae</taxon>
        <taxon>Fimbriiglobus</taxon>
    </lineage>
</organism>
<evidence type="ECO:0000256" key="1">
    <source>
        <dbReference type="ARBA" id="ARBA00022527"/>
    </source>
</evidence>
<feature type="region of interest" description="Disordered" evidence="7">
    <location>
        <begin position="590"/>
        <end position="609"/>
    </location>
</feature>
<evidence type="ECO:0000256" key="7">
    <source>
        <dbReference type="SAM" id="MobiDB-lite"/>
    </source>
</evidence>
<accession>A0A225E2Q6</accession>
<dbReference type="PROSITE" id="PS00107">
    <property type="entry name" value="PROTEIN_KINASE_ATP"/>
    <property type="match status" value="1"/>
</dbReference>
<sequence length="609" mass="67371">MPAVWPLIDGYEILAEIGRGGMGVVYKARQAHPERLVALKVIRDGPLASPQVEARFRIEAEAAARMRHPNIVSIYEVGQSAGRAFFTMELVEGGTLAQHLGGRPQPATKAATLARFLALAVAHAHEQNIVHRDLKPSNILLSHAGVDSSRIGRETGEYSAGTANHSEATFSLKITDFGLAKRLDTDSTGWTLDGAILGTPGYMAPEQAAGRVQEIGPRTDIYALGAVLYEMLTGRPPFEADTREQMVRQILHDEPTPPTRILADLPRDLETVCLKCLEKEPARRYPTAGDLAHDLDRFLDGRAVVALPPSARERLARQAERDGYQIISEIGRGPRSIVYHARYTPLKQMVAVKVFPEGTVTQDEWDTRLGRSSDLWSALTHPQIVPVHRAGWWAGSAYQILEYFPGGSLTDRLRSHRFTVPEALLLTSQLAEIVGYLHRQGVVHGNLKPSNILLAASDIPRITDFWLTGGLFHGSHKVENGPLAGLGYLAPEMVSDPANDPRPHTDVYGLGIILYELLMGRPPFIESSPEAIMEQVRSQDAPLLSHVNPDVTPALEAVCMRCLRKDPWRRFTRAYDLLIRLRRLLEDPTDRTTRDRNRRGRPPGTGDTT</sequence>
<reference evidence="10" key="1">
    <citation type="submission" date="2017-06" db="EMBL/GenBank/DDBJ databases">
        <title>Genome analysis of Fimbriiglobus ruber SP5, the first member of the order Planctomycetales with confirmed chitinolytic capability.</title>
        <authorList>
            <person name="Ravin N.V."/>
            <person name="Rakitin A.L."/>
            <person name="Ivanova A.A."/>
            <person name="Beletsky A.V."/>
            <person name="Kulichevskaya I.S."/>
            <person name="Mardanov A.V."/>
            <person name="Dedysh S.N."/>
        </authorList>
    </citation>
    <scope>NUCLEOTIDE SEQUENCE [LARGE SCALE GENOMIC DNA]</scope>
    <source>
        <strain evidence="10">SP5</strain>
    </source>
</reference>
<dbReference type="PANTHER" id="PTHR24350">
    <property type="entry name" value="SERINE/THREONINE-PROTEIN KINASE IAL-RELATED"/>
    <property type="match status" value="1"/>
</dbReference>
<evidence type="ECO:0000313" key="10">
    <source>
        <dbReference type="Proteomes" id="UP000214646"/>
    </source>
</evidence>
<comment type="caution">
    <text evidence="9">The sequence shown here is derived from an EMBL/GenBank/DDBJ whole genome shotgun (WGS) entry which is preliminary data.</text>
</comment>
<evidence type="ECO:0000259" key="8">
    <source>
        <dbReference type="PROSITE" id="PS50011"/>
    </source>
</evidence>
<evidence type="ECO:0000256" key="2">
    <source>
        <dbReference type="ARBA" id="ARBA00022679"/>
    </source>
</evidence>
<dbReference type="Gene3D" id="1.10.510.10">
    <property type="entry name" value="Transferase(Phosphotransferase) domain 1"/>
    <property type="match status" value="2"/>
</dbReference>
<dbReference type="Gene3D" id="3.30.200.20">
    <property type="entry name" value="Phosphorylase Kinase, domain 1"/>
    <property type="match status" value="2"/>
</dbReference>
<keyword evidence="3 6" id="KW-0547">Nucleotide-binding</keyword>
<keyword evidence="10" id="KW-1185">Reference proteome</keyword>
<dbReference type="InterPro" id="IPR017441">
    <property type="entry name" value="Protein_kinase_ATP_BS"/>
</dbReference>
<dbReference type="PROSITE" id="PS00108">
    <property type="entry name" value="PROTEIN_KINASE_ST"/>
    <property type="match status" value="1"/>
</dbReference>
<name>A0A225E2Q6_9BACT</name>
<dbReference type="GO" id="GO:0004674">
    <property type="term" value="F:protein serine/threonine kinase activity"/>
    <property type="evidence" value="ECO:0007669"/>
    <property type="project" value="UniProtKB-KW"/>
</dbReference>
<keyword evidence="1 9" id="KW-0723">Serine/threonine-protein kinase</keyword>
<dbReference type="PROSITE" id="PS50011">
    <property type="entry name" value="PROTEIN_KINASE_DOM"/>
    <property type="match status" value="2"/>
</dbReference>
<proteinExistence type="predicted"/>
<dbReference type="InterPro" id="IPR011009">
    <property type="entry name" value="Kinase-like_dom_sf"/>
</dbReference>
<dbReference type="SMART" id="SM00220">
    <property type="entry name" value="S_TKc"/>
    <property type="match status" value="2"/>
</dbReference>
<dbReference type="GO" id="GO:0005524">
    <property type="term" value="F:ATP binding"/>
    <property type="evidence" value="ECO:0007669"/>
    <property type="project" value="UniProtKB-UniRule"/>
</dbReference>
<protein>
    <submittedName>
        <fullName evidence="9">Serine/threonine protein kinase PrkC, regulator of stationary phase</fullName>
    </submittedName>
</protein>
<feature type="domain" description="Protein kinase" evidence="8">
    <location>
        <begin position="324"/>
        <end position="585"/>
    </location>
</feature>
<dbReference type="SUPFAM" id="SSF56112">
    <property type="entry name" value="Protein kinase-like (PK-like)"/>
    <property type="match status" value="2"/>
</dbReference>
<dbReference type="InterPro" id="IPR008271">
    <property type="entry name" value="Ser/Thr_kinase_AS"/>
</dbReference>
<evidence type="ECO:0000313" key="9">
    <source>
        <dbReference type="EMBL" id="OWK47523.1"/>
    </source>
</evidence>
<dbReference type="InterPro" id="IPR000719">
    <property type="entry name" value="Prot_kinase_dom"/>
</dbReference>
<keyword evidence="4 9" id="KW-0418">Kinase</keyword>